<gene>
    <name evidence="1" type="ORF">S06H3_66263</name>
</gene>
<protein>
    <submittedName>
        <fullName evidence="1">Uncharacterized protein</fullName>
    </submittedName>
</protein>
<comment type="caution">
    <text evidence="1">The sequence shown here is derived from an EMBL/GenBank/DDBJ whole genome shotgun (WGS) entry which is preliminary data.</text>
</comment>
<sequence length="31" mass="3502">LLAKELAMEALARGEPVARKGRRLEEATFFK</sequence>
<evidence type="ECO:0000313" key="1">
    <source>
        <dbReference type="EMBL" id="GAI65549.1"/>
    </source>
</evidence>
<reference evidence="1" key="1">
    <citation type="journal article" date="2014" name="Front. Microbiol.">
        <title>High frequency of phylogenetically diverse reductive dehalogenase-homologous genes in deep subseafloor sedimentary metagenomes.</title>
        <authorList>
            <person name="Kawai M."/>
            <person name="Futagami T."/>
            <person name="Toyoda A."/>
            <person name="Takaki Y."/>
            <person name="Nishi S."/>
            <person name="Hori S."/>
            <person name="Arai W."/>
            <person name="Tsubouchi T."/>
            <person name="Morono Y."/>
            <person name="Uchiyama I."/>
            <person name="Ito T."/>
            <person name="Fujiyama A."/>
            <person name="Inagaki F."/>
            <person name="Takami H."/>
        </authorList>
    </citation>
    <scope>NUCLEOTIDE SEQUENCE</scope>
    <source>
        <strain evidence="1">Expedition CK06-06</strain>
    </source>
</reference>
<accession>X1SCS2</accession>
<name>X1SCS2_9ZZZZ</name>
<dbReference type="AlphaFoldDB" id="X1SCS2"/>
<feature type="non-terminal residue" evidence="1">
    <location>
        <position position="1"/>
    </location>
</feature>
<dbReference type="EMBL" id="BARV01045055">
    <property type="protein sequence ID" value="GAI65549.1"/>
    <property type="molecule type" value="Genomic_DNA"/>
</dbReference>
<proteinExistence type="predicted"/>
<organism evidence="1">
    <name type="scientific">marine sediment metagenome</name>
    <dbReference type="NCBI Taxonomy" id="412755"/>
    <lineage>
        <taxon>unclassified sequences</taxon>
        <taxon>metagenomes</taxon>
        <taxon>ecological metagenomes</taxon>
    </lineage>
</organism>